<accession>A0A4R3PST1</accession>
<evidence type="ECO:0000313" key="1">
    <source>
        <dbReference type="EMBL" id="TCU07610.1"/>
    </source>
</evidence>
<protein>
    <submittedName>
        <fullName evidence="1">Uncharacterized protein</fullName>
    </submittedName>
</protein>
<name>A0A4R3PST1_RHISU</name>
<comment type="caution">
    <text evidence="1">The sequence shown here is derived from an EMBL/GenBank/DDBJ whole genome shotgun (WGS) entry which is preliminary data.</text>
</comment>
<dbReference type="AlphaFoldDB" id="A0A4R3PST1"/>
<organism evidence="1 2">
    <name type="scientific">Rhizobium sullae</name>
    <name type="common">Rhizobium hedysari</name>
    <dbReference type="NCBI Taxonomy" id="50338"/>
    <lineage>
        <taxon>Bacteria</taxon>
        <taxon>Pseudomonadati</taxon>
        <taxon>Pseudomonadota</taxon>
        <taxon>Alphaproteobacteria</taxon>
        <taxon>Hyphomicrobiales</taxon>
        <taxon>Rhizobiaceae</taxon>
        <taxon>Rhizobium/Agrobacterium group</taxon>
        <taxon>Rhizobium</taxon>
    </lineage>
</organism>
<dbReference type="Proteomes" id="UP000294576">
    <property type="component" value="Unassembled WGS sequence"/>
</dbReference>
<sequence>MLGRISEALNEVWAMMSWRPRARPWQALVHVLFGKIARLPMPSSRGRGASACSGRTRGYGRDIRGSSWKHGKQMTSNLGRKQGPVPFIGTCSPAWNRGFTAVAVKASTTFRPNQPASTYFSSGHGRYLVSASLLCSTFMMGEAGLEADEIVRHLPVQVRADFGDRDLKSFRIDVCPSQTAPTVSIVISILPRLLLKIPSFQPPEPARLYRAPGGCVTEGWASASQASLRDRCAAPAPGFVAR</sequence>
<proteinExistence type="predicted"/>
<dbReference type="EMBL" id="SMBH01000029">
    <property type="protein sequence ID" value="TCU07610.1"/>
    <property type="molecule type" value="Genomic_DNA"/>
</dbReference>
<reference evidence="1 2" key="1">
    <citation type="submission" date="2019-03" db="EMBL/GenBank/DDBJ databases">
        <title>Genomic Encyclopedia of Type Strains, Phase IV (KMG-V): Genome sequencing to study the core and pangenomes of soil and plant-associated prokaryotes.</title>
        <authorList>
            <person name="Whitman W."/>
        </authorList>
    </citation>
    <scope>NUCLEOTIDE SEQUENCE [LARGE SCALE GENOMIC DNA]</scope>
    <source>
        <strain evidence="1 2">Hc14</strain>
    </source>
</reference>
<evidence type="ECO:0000313" key="2">
    <source>
        <dbReference type="Proteomes" id="UP000294576"/>
    </source>
</evidence>
<gene>
    <name evidence="1" type="ORF">EV132_12953</name>
</gene>